<dbReference type="RefSeq" id="WP_032442364.1">
    <property type="nucleotide sequence ID" value="NZ_CP104450.1"/>
</dbReference>
<protein>
    <submittedName>
        <fullName evidence="1">Uncharacterized protein</fullName>
    </submittedName>
</protein>
<proteinExistence type="predicted"/>
<accession>A0A9Q9JH05</accession>
<evidence type="ECO:0000313" key="2">
    <source>
        <dbReference type="Proteomes" id="UP001064206"/>
    </source>
</evidence>
<dbReference type="EMBL" id="CP104450">
    <property type="protein sequence ID" value="UXE40636.1"/>
    <property type="molecule type" value="Genomic_DNA"/>
</dbReference>
<reference evidence="1" key="1">
    <citation type="submission" date="2022-09" db="EMBL/GenBank/DDBJ databases">
        <title>Multidrug resistance Raoultella ornithinolytica Strain MQB_Silv_108.</title>
        <authorList>
            <person name="Quintela-Baluja M."/>
        </authorList>
    </citation>
    <scope>NUCLEOTIDE SEQUENCE</scope>
    <source>
        <strain evidence="1">MQB_Silv_108</strain>
    </source>
</reference>
<dbReference type="AlphaFoldDB" id="A0A9Q9JH05"/>
<sequence>MSTRDIKMLATGDVPEASNFFQGRADSVVTVGTNLDGEEVMTLIFMDNYPVVGFEEGTLNITNLEKRKVAMITISQQKAKKFYDSLKGIFEEKK</sequence>
<organism evidence="1 2">
    <name type="scientific">Raoultella ornithinolytica</name>
    <name type="common">Klebsiella ornithinolytica</name>
    <dbReference type="NCBI Taxonomy" id="54291"/>
    <lineage>
        <taxon>Bacteria</taxon>
        <taxon>Pseudomonadati</taxon>
        <taxon>Pseudomonadota</taxon>
        <taxon>Gammaproteobacteria</taxon>
        <taxon>Enterobacterales</taxon>
        <taxon>Enterobacteriaceae</taxon>
        <taxon>Klebsiella/Raoultella group</taxon>
        <taxon>Raoultella</taxon>
    </lineage>
</organism>
<gene>
    <name evidence="1" type="ORF">N2J37_13260</name>
</gene>
<evidence type="ECO:0000313" key="1">
    <source>
        <dbReference type="EMBL" id="UXE40636.1"/>
    </source>
</evidence>
<name>A0A9Q9JH05_RAOOR</name>
<dbReference type="Proteomes" id="UP001064206">
    <property type="component" value="Chromosome"/>
</dbReference>